<evidence type="ECO:0000256" key="1">
    <source>
        <dbReference type="ARBA" id="ARBA00000073"/>
    </source>
</evidence>
<dbReference type="SUPFAM" id="SSF55120">
    <property type="entry name" value="Pseudouridine synthase"/>
    <property type="match status" value="1"/>
</dbReference>
<protein>
    <recommendedName>
        <fullName evidence="2">RNA pseudouridylate synthase</fullName>
    </recommendedName>
    <alternativeName>
        <fullName evidence="3">RNA-uridine isomerase</fullName>
    </alternativeName>
</protein>
<dbReference type="InterPro" id="IPR006145">
    <property type="entry name" value="PsdUridine_synth_RsuA/RluA"/>
</dbReference>
<name>A0A6M0S2Q6_9CYAN</name>
<evidence type="ECO:0000313" key="7">
    <source>
        <dbReference type="Proteomes" id="UP000473574"/>
    </source>
</evidence>
<feature type="domain" description="Pseudouridine synthase RsuA/RluA-like" evidence="5">
    <location>
        <begin position="351"/>
        <end position="499"/>
    </location>
</feature>
<evidence type="ECO:0000256" key="4">
    <source>
        <dbReference type="SAM" id="Coils"/>
    </source>
</evidence>
<reference evidence="6 7" key="1">
    <citation type="journal article" date="2020" name="Microb. Ecol.">
        <title>Ecogenomics of the Marine Benthic Filamentous Cyanobacterium Adonisia.</title>
        <authorList>
            <person name="Walter J.M."/>
            <person name="Coutinho F.H."/>
            <person name="Leomil L."/>
            <person name="Hargreaves P.I."/>
            <person name="Campeao M.E."/>
            <person name="Vieira V.V."/>
            <person name="Silva B.S."/>
            <person name="Fistarol G.O."/>
            <person name="Salomon P.S."/>
            <person name="Sawabe T."/>
            <person name="Mino S."/>
            <person name="Hosokawa M."/>
            <person name="Miyashita H."/>
            <person name="Maruyama F."/>
            <person name="van Verk M.C."/>
            <person name="Dutilh B.E."/>
            <person name="Thompson C.C."/>
            <person name="Thompson F.L."/>
        </authorList>
    </citation>
    <scope>NUCLEOTIDE SEQUENCE [LARGE SCALE GENOMIC DNA]</scope>
    <source>
        <strain evidence="6 7">CCMR0082</strain>
    </source>
</reference>
<dbReference type="Gene3D" id="3.30.2350.10">
    <property type="entry name" value="Pseudouridine synthase"/>
    <property type="match status" value="1"/>
</dbReference>
<dbReference type="InterPro" id="IPR020103">
    <property type="entry name" value="PsdUridine_synth_cat_dom_sf"/>
</dbReference>
<dbReference type="PANTHER" id="PTHR21600">
    <property type="entry name" value="MITOCHONDRIAL RNA PSEUDOURIDINE SYNTHASE"/>
    <property type="match status" value="1"/>
</dbReference>
<dbReference type="AlphaFoldDB" id="A0A6M0S2Q6"/>
<dbReference type="GO" id="GO:0009982">
    <property type="term" value="F:pseudouridine synthase activity"/>
    <property type="evidence" value="ECO:0007669"/>
    <property type="project" value="InterPro"/>
</dbReference>
<proteinExistence type="predicted"/>
<dbReference type="InterPro" id="IPR006224">
    <property type="entry name" value="PsdUridine_synth_RluA-like_CS"/>
</dbReference>
<evidence type="ECO:0000259" key="5">
    <source>
        <dbReference type="Pfam" id="PF00849"/>
    </source>
</evidence>
<comment type="catalytic activity">
    <reaction evidence="1">
        <text>a uridine in RNA = a pseudouridine in RNA</text>
        <dbReference type="Rhea" id="RHEA:48348"/>
        <dbReference type="Rhea" id="RHEA-COMP:12068"/>
        <dbReference type="Rhea" id="RHEA-COMP:12069"/>
        <dbReference type="ChEBI" id="CHEBI:65314"/>
        <dbReference type="ChEBI" id="CHEBI:65315"/>
    </reaction>
</comment>
<dbReference type="Pfam" id="PF00849">
    <property type="entry name" value="PseudoU_synth_2"/>
    <property type="match status" value="1"/>
</dbReference>
<dbReference type="PROSITE" id="PS01129">
    <property type="entry name" value="PSI_RLU"/>
    <property type="match status" value="1"/>
</dbReference>
<dbReference type="RefSeq" id="WP_163661452.1">
    <property type="nucleotide sequence ID" value="NZ_QZCE01000001.1"/>
</dbReference>
<dbReference type="PANTHER" id="PTHR21600:SF89">
    <property type="entry name" value="RIBOSOMAL LARGE SUBUNIT PSEUDOURIDINE SYNTHASE A"/>
    <property type="match status" value="1"/>
</dbReference>
<comment type="caution">
    <text evidence="6">The sequence shown here is derived from an EMBL/GenBank/DDBJ whole genome shotgun (WGS) entry which is preliminary data.</text>
</comment>
<sequence>MGLFLHSPSEFTEGDSATSRPRYIYTTQCFETGVVWQVPRTGEIESIARGLMQCLVTAPEYLSEGNLYGVLLVQTATGDKGVLKGFSGVMDGRGQVSGWVPPLSNQVRIALIEDQTLATLDQLKRELIILDQLPIRMTYQQVLQGYEVQVKQLKVRHRKRKLGRDRKRTHYYSTLQGDALGNVLNILRKESQQDSIERRRLKQECDRALAPLIEEITQVDQQIQELKQQYSTLSRQWQAQMQVAYATERLGEGEVLLERAIDSGIFSSSLEKVCQRAAAKLLHYAVTHTLKPLAMAEFWWGEPKEDFYTGQFYGASPKDCQILMRIAQMPVKPILVAEAVPLPILYQDDAIIVVDKPAGLLSVPGRRHDLQDSVLSRLRYQLPDYDFLQVVHRLDQATSGILVLAKSPSAHKELGRQFAKHQVHKTYEAILSRPIGKTAGVIDLPLWGNPDERPKQSVNIEYGKPSVTHFEVLQTGNHPRVKFMPQTGRTHQLRVHAASPQGLNSPILGDSLYGEVNQTKRLHLHATSLQFIHPVTQKRLQFRCELQF</sequence>
<accession>A0A6M0S2Q6</accession>
<gene>
    <name evidence="6" type="ORF">D0962_08245</name>
</gene>
<organism evidence="6 7">
    <name type="scientific">Adonisia turfae CCMR0082</name>
    <dbReference type="NCBI Taxonomy" id="2304604"/>
    <lineage>
        <taxon>Bacteria</taxon>
        <taxon>Bacillati</taxon>
        <taxon>Cyanobacteriota</taxon>
        <taxon>Adonisia</taxon>
        <taxon>Adonisia turfae</taxon>
    </lineage>
</organism>
<evidence type="ECO:0000256" key="3">
    <source>
        <dbReference type="ARBA" id="ARBA00033164"/>
    </source>
</evidence>
<dbReference type="EMBL" id="QZCE01000001">
    <property type="protein sequence ID" value="NEZ62769.1"/>
    <property type="molecule type" value="Genomic_DNA"/>
</dbReference>
<dbReference type="GO" id="GO:0000455">
    <property type="term" value="P:enzyme-directed rRNA pseudouridine synthesis"/>
    <property type="evidence" value="ECO:0007669"/>
    <property type="project" value="TreeGrafter"/>
</dbReference>
<dbReference type="Proteomes" id="UP000473574">
    <property type="component" value="Unassembled WGS sequence"/>
</dbReference>
<feature type="coiled-coil region" evidence="4">
    <location>
        <begin position="184"/>
        <end position="236"/>
    </location>
</feature>
<dbReference type="InterPro" id="IPR050188">
    <property type="entry name" value="RluA_PseudoU_synthase"/>
</dbReference>
<evidence type="ECO:0000313" key="6">
    <source>
        <dbReference type="EMBL" id="NEZ62769.1"/>
    </source>
</evidence>
<dbReference type="CDD" id="cd02869">
    <property type="entry name" value="PseudoU_synth_RluA_like"/>
    <property type="match status" value="1"/>
</dbReference>
<keyword evidence="4" id="KW-0175">Coiled coil</keyword>
<evidence type="ECO:0000256" key="2">
    <source>
        <dbReference type="ARBA" id="ARBA00031870"/>
    </source>
</evidence>
<dbReference type="GO" id="GO:0003723">
    <property type="term" value="F:RNA binding"/>
    <property type="evidence" value="ECO:0007669"/>
    <property type="project" value="InterPro"/>
</dbReference>
<dbReference type="GO" id="GO:0140098">
    <property type="term" value="F:catalytic activity, acting on RNA"/>
    <property type="evidence" value="ECO:0007669"/>
    <property type="project" value="UniProtKB-ARBA"/>
</dbReference>